<keyword evidence="3 6" id="KW-0863">Zinc-finger</keyword>
<comment type="subcellular location">
    <subcellularLocation>
        <location evidence="1">Nucleus</location>
    </subcellularLocation>
</comment>
<evidence type="ECO:0000259" key="8">
    <source>
        <dbReference type="PROSITE" id="PS50808"/>
    </source>
</evidence>
<accession>A0A8S0UEQ5</accession>
<evidence type="ECO:0000313" key="10">
    <source>
        <dbReference type="Proteomes" id="UP000594638"/>
    </source>
</evidence>
<keyword evidence="4" id="KW-0862">Zinc</keyword>
<dbReference type="PROSITE" id="PS00028">
    <property type="entry name" value="ZINC_FINGER_C2H2_1"/>
    <property type="match status" value="2"/>
</dbReference>
<evidence type="ECO:0000256" key="7">
    <source>
        <dbReference type="SAM" id="MobiDB-lite"/>
    </source>
</evidence>
<dbReference type="SMART" id="SM00355">
    <property type="entry name" value="ZnF_C2H2"/>
    <property type="match status" value="2"/>
</dbReference>
<dbReference type="GO" id="GO:0006355">
    <property type="term" value="P:regulation of DNA-templated transcription"/>
    <property type="evidence" value="ECO:0007669"/>
    <property type="project" value="TreeGrafter"/>
</dbReference>
<comment type="caution">
    <text evidence="9">The sequence shown here is derived from an EMBL/GenBank/DDBJ whole genome shotgun (WGS) entry which is preliminary data.</text>
</comment>
<organism evidence="9 10">
    <name type="scientific">Olea europaea subsp. europaea</name>
    <dbReference type="NCBI Taxonomy" id="158383"/>
    <lineage>
        <taxon>Eukaryota</taxon>
        <taxon>Viridiplantae</taxon>
        <taxon>Streptophyta</taxon>
        <taxon>Embryophyta</taxon>
        <taxon>Tracheophyta</taxon>
        <taxon>Spermatophyta</taxon>
        <taxon>Magnoliopsida</taxon>
        <taxon>eudicotyledons</taxon>
        <taxon>Gunneridae</taxon>
        <taxon>Pentapetalae</taxon>
        <taxon>asterids</taxon>
        <taxon>lamiids</taxon>
        <taxon>Lamiales</taxon>
        <taxon>Oleaceae</taxon>
        <taxon>Oleeae</taxon>
        <taxon>Olea</taxon>
    </lineage>
</organism>
<proteinExistence type="predicted"/>
<sequence length="379" mass="40636">MGKKKKRGAMDKVWCYYCDREFEDEKILVQHQKAKHFKCHVCHKKLSTAGGMAIHVLQVHKEQVAKVPNAKPGRESTDIEIYGMQGIPPDVLAAHYGEEEEDTPSKTAKVEIPSSQTVGGMIPGSLGVGFPPRPALGTMPPFYNPAIPMPPGGWPVLPRPQPWYPQHPAVSVPPSAPMSQQPLFPVQNVRLPGPPATSPVLQPSMPITPPVMSAASPVPISQPLFPVVPTNNLSQSSPFSAPMPPNSIALSSSAELKSADPHMGGNSLAINSYLASGIPAAAISANSHSYASGPNTGGPSIGPPPIIANKAPATQPATNEVYLVWDDEAMSMEERRMSLLKYQVHDETTQMNSIDAAIDRRISESRLFSDKGNSGRVSF</sequence>
<dbReference type="CDD" id="cd20908">
    <property type="entry name" value="SUF4-like"/>
    <property type="match status" value="1"/>
</dbReference>
<dbReference type="Proteomes" id="UP000594638">
    <property type="component" value="Unassembled WGS sequence"/>
</dbReference>
<protein>
    <submittedName>
        <fullName evidence="9">SUPPRESSOR OF FRI 4 isoform X2</fullName>
    </submittedName>
</protein>
<evidence type="ECO:0000256" key="6">
    <source>
        <dbReference type="PROSITE-ProRule" id="PRU00027"/>
    </source>
</evidence>
<dbReference type="AlphaFoldDB" id="A0A8S0UEQ5"/>
<evidence type="ECO:0000256" key="1">
    <source>
        <dbReference type="ARBA" id="ARBA00004123"/>
    </source>
</evidence>
<dbReference type="GO" id="GO:0003677">
    <property type="term" value="F:DNA binding"/>
    <property type="evidence" value="ECO:0007669"/>
    <property type="project" value="InterPro"/>
</dbReference>
<evidence type="ECO:0000256" key="2">
    <source>
        <dbReference type="ARBA" id="ARBA00022723"/>
    </source>
</evidence>
<dbReference type="Gene3D" id="3.30.160.60">
    <property type="entry name" value="Classic Zinc Finger"/>
    <property type="match status" value="1"/>
</dbReference>
<dbReference type="OrthoDB" id="1306014at2759"/>
<dbReference type="InterPro" id="IPR003656">
    <property type="entry name" value="Znf_BED"/>
</dbReference>
<dbReference type="EMBL" id="CACTIH010007781">
    <property type="protein sequence ID" value="CAA3018087.1"/>
    <property type="molecule type" value="Genomic_DNA"/>
</dbReference>
<dbReference type="GO" id="GO:0008270">
    <property type="term" value="F:zinc ion binding"/>
    <property type="evidence" value="ECO:0007669"/>
    <property type="project" value="UniProtKB-KW"/>
</dbReference>
<evidence type="ECO:0000256" key="4">
    <source>
        <dbReference type="ARBA" id="ARBA00022833"/>
    </source>
</evidence>
<dbReference type="PANTHER" id="PTHR23215:SF0">
    <property type="entry name" value="BUB3-INTERACTING AND GLEBS MOTIF-CONTAINING PROTEIN ZNF207"/>
    <property type="match status" value="1"/>
</dbReference>
<evidence type="ECO:0000313" key="9">
    <source>
        <dbReference type="EMBL" id="CAA3018087.1"/>
    </source>
</evidence>
<reference evidence="9 10" key="1">
    <citation type="submission" date="2019-12" db="EMBL/GenBank/DDBJ databases">
        <authorList>
            <person name="Alioto T."/>
            <person name="Alioto T."/>
            <person name="Gomez Garrido J."/>
        </authorList>
    </citation>
    <scope>NUCLEOTIDE SEQUENCE [LARGE SCALE GENOMIC DNA]</scope>
</reference>
<dbReference type="PANTHER" id="PTHR23215">
    <property type="entry name" value="ZINC FINGER PROTEIN 207"/>
    <property type="match status" value="1"/>
</dbReference>
<name>A0A8S0UEQ5_OLEEU</name>
<evidence type="ECO:0000256" key="3">
    <source>
        <dbReference type="ARBA" id="ARBA00022771"/>
    </source>
</evidence>
<gene>
    <name evidence="9" type="ORF">OLEA9_A048672</name>
</gene>
<keyword evidence="2" id="KW-0479">Metal-binding</keyword>
<keyword evidence="5" id="KW-0539">Nucleus</keyword>
<dbReference type="InterPro" id="IPR013087">
    <property type="entry name" value="Znf_C2H2_type"/>
</dbReference>
<keyword evidence="10" id="KW-1185">Reference proteome</keyword>
<feature type="domain" description="BED-type" evidence="8">
    <location>
        <begin position="8"/>
        <end position="67"/>
    </location>
</feature>
<dbReference type="PROSITE" id="PS50808">
    <property type="entry name" value="ZF_BED"/>
    <property type="match status" value="1"/>
</dbReference>
<dbReference type="GO" id="GO:0005634">
    <property type="term" value="C:nucleus"/>
    <property type="evidence" value="ECO:0007669"/>
    <property type="project" value="UniProtKB-SubCell"/>
</dbReference>
<evidence type="ECO:0000256" key="5">
    <source>
        <dbReference type="ARBA" id="ARBA00023242"/>
    </source>
</evidence>
<feature type="region of interest" description="Disordered" evidence="7">
    <location>
        <begin position="289"/>
        <end position="313"/>
    </location>
</feature>
<dbReference type="Gramene" id="OE9A048672T3">
    <property type="protein sequence ID" value="OE9A048672C3"/>
    <property type="gene ID" value="OE9A048672"/>
</dbReference>